<dbReference type="InterPro" id="IPR012337">
    <property type="entry name" value="RNaseH-like_sf"/>
</dbReference>
<protein>
    <recommendedName>
        <fullName evidence="3">Integrase catalytic domain-containing protein</fullName>
    </recommendedName>
</protein>
<reference evidence="2" key="1">
    <citation type="submission" date="2023-09" db="UniProtKB">
        <authorList>
            <consortium name="Ensembl"/>
        </authorList>
    </citation>
    <scope>IDENTIFICATION</scope>
</reference>
<name>A0A3B5B3G0_9TELE</name>
<dbReference type="SUPFAM" id="SSF53098">
    <property type="entry name" value="Ribonuclease H-like"/>
    <property type="match status" value="1"/>
</dbReference>
<dbReference type="Ensembl" id="ENSSPAT00000020601.1">
    <property type="protein sequence ID" value="ENSSPAP00000020287.1"/>
    <property type="gene ID" value="ENSSPAG00000015307.1"/>
</dbReference>
<evidence type="ECO:0000313" key="2">
    <source>
        <dbReference type="Ensembl" id="ENSSPAP00000020287.1"/>
    </source>
</evidence>
<proteinExistence type="predicted"/>
<evidence type="ECO:0008006" key="3">
    <source>
        <dbReference type="Google" id="ProtNLM"/>
    </source>
</evidence>
<dbReference type="Gene3D" id="3.30.420.10">
    <property type="entry name" value="Ribonuclease H-like superfamily/Ribonuclease H"/>
    <property type="match status" value="1"/>
</dbReference>
<dbReference type="STRING" id="144197.ENSSPAP00000020287"/>
<dbReference type="PANTHER" id="PTHR33244:SF3">
    <property type="entry name" value="PEPTIDASE A2 DOMAIN-CONTAINING PROTEIN"/>
    <property type="match status" value="1"/>
</dbReference>
<evidence type="ECO:0000256" key="1">
    <source>
        <dbReference type="SAM" id="MobiDB-lite"/>
    </source>
</evidence>
<organism evidence="2">
    <name type="scientific">Stegastes partitus</name>
    <name type="common">bicolor damselfish</name>
    <dbReference type="NCBI Taxonomy" id="144197"/>
    <lineage>
        <taxon>Eukaryota</taxon>
        <taxon>Metazoa</taxon>
        <taxon>Chordata</taxon>
        <taxon>Craniata</taxon>
        <taxon>Vertebrata</taxon>
        <taxon>Euteleostomi</taxon>
        <taxon>Actinopterygii</taxon>
        <taxon>Neopterygii</taxon>
        <taxon>Teleostei</taxon>
        <taxon>Neoteleostei</taxon>
        <taxon>Acanthomorphata</taxon>
        <taxon>Ovalentaria</taxon>
        <taxon>Pomacentridae</taxon>
        <taxon>Stegastes</taxon>
    </lineage>
</organism>
<dbReference type="AlphaFoldDB" id="A0A3B5B3G0"/>
<accession>A0A3B5B3G0</accession>
<dbReference type="GeneTree" id="ENSGT01030000235859"/>
<dbReference type="InterPro" id="IPR036397">
    <property type="entry name" value="RNaseH_sf"/>
</dbReference>
<dbReference type="GO" id="GO:0003676">
    <property type="term" value="F:nucleic acid binding"/>
    <property type="evidence" value="ECO:0007669"/>
    <property type="project" value="InterPro"/>
</dbReference>
<feature type="region of interest" description="Disordered" evidence="1">
    <location>
        <begin position="155"/>
        <end position="207"/>
    </location>
</feature>
<dbReference type="PANTHER" id="PTHR33244">
    <property type="entry name" value="INTEGRASE CATALYTIC DOMAIN-CONTAINING PROTEIN-RELATED"/>
    <property type="match status" value="1"/>
</dbReference>
<sequence length="207" mass="23570">RDGTASHHVSNLIRHMKSIFARHGIPQIVYSDNGPCYSCRDPLYAQSNAQVSSSDPYLPLEYGMSPAELLMERRLRTTIPYIAQKKHNKMGQKQRQLQMRQKVNYDKSSKSLIPLQTHDTVRLEDSNNWTKKATVLEEVSPRSYTVKTEDGQVLRRNRRSLEEDPVCTSASAEPLPVSDEHSADQTPSTPVLRRSTRTVKAPDRLIL</sequence>